<dbReference type="RefSeq" id="WP_393971441.1">
    <property type="nucleotide sequence ID" value="NZ_CP133772.1"/>
</dbReference>
<keyword evidence="2" id="KW-0342">GTP-binding</keyword>
<dbReference type="Proteomes" id="UP001451606">
    <property type="component" value="Chromosome"/>
</dbReference>
<sequence length="361" mass="40255">MGIEERIKEIEEELKKTQYNKATEHHVGLLKAKMARLELEAESHKKGGGMGFAIPKTGDATVALVGFPNVGKSSLLSVLTNKQSEIGNFAFTTLKVIPGTLDYEGAQIQILDLPGIIENAAVGSGRGREVLSIVRGADLIVIVTDVNVGGIDKIVNELHKGGIVVNRRRKNISFKRTNSGGIRVHKPRKVEINDGEIRDILKEFKITNGELYIRERIDAEDLIDFLRGNTVYVPAIVVINKIDLPHNMEMIKRSVGNIGKIVEVSASKRIGVDRMKSEIYNSLELVRIYLREKSGEIDYSRPLVLSRGAKVEDVGRKISREMVQSFRYAIISGPNRKMNEIRVGLDYEVMDRDVITLISRN</sequence>
<accession>A0AAX4NHU7</accession>
<dbReference type="InterPro" id="IPR045001">
    <property type="entry name" value="DRG"/>
</dbReference>
<evidence type="ECO:0000313" key="5">
    <source>
        <dbReference type="Proteomes" id="UP001451606"/>
    </source>
</evidence>
<dbReference type="Pfam" id="PF16897">
    <property type="entry name" value="MMR_HSR1_Xtn"/>
    <property type="match status" value="1"/>
</dbReference>
<organism evidence="4 5">
    <name type="scientific">Oxyplasma meridianum</name>
    <dbReference type="NCBI Taxonomy" id="3073602"/>
    <lineage>
        <taxon>Archaea</taxon>
        <taxon>Methanobacteriati</taxon>
        <taxon>Thermoplasmatota</taxon>
        <taxon>Thermoplasmata</taxon>
        <taxon>Thermoplasmatales</taxon>
        <taxon>Thermoplasmataceae</taxon>
        <taxon>Oxyplasma</taxon>
    </lineage>
</organism>
<dbReference type="Gene3D" id="3.40.50.300">
    <property type="entry name" value="P-loop containing nucleotide triphosphate hydrolases"/>
    <property type="match status" value="1"/>
</dbReference>
<name>A0AAX4NHU7_9ARCH</name>
<evidence type="ECO:0000256" key="1">
    <source>
        <dbReference type="ARBA" id="ARBA00022741"/>
    </source>
</evidence>
<gene>
    <name evidence="4" type="ORF">OXIME_001719</name>
</gene>
<evidence type="ECO:0000256" key="2">
    <source>
        <dbReference type="ARBA" id="ARBA00023134"/>
    </source>
</evidence>
<dbReference type="Pfam" id="PF01926">
    <property type="entry name" value="MMR_HSR1"/>
    <property type="match status" value="1"/>
</dbReference>
<dbReference type="InterPro" id="IPR031167">
    <property type="entry name" value="G_OBG"/>
</dbReference>
<dbReference type="InterPro" id="IPR006074">
    <property type="entry name" value="GTP1-OBG_CS"/>
</dbReference>
<dbReference type="InterPro" id="IPR027417">
    <property type="entry name" value="P-loop_NTPase"/>
</dbReference>
<reference evidence="4 5" key="1">
    <citation type="submission" date="2023-09" db="EMBL/GenBank/DDBJ databases">
        <authorList>
            <person name="Golyshina O.V."/>
            <person name="Lunev E.A."/>
            <person name="Bargiela R."/>
            <person name="Gaines M.C."/>
            <person name="Daum B."/>
            <person name="Bale N.J."/>
            <person name="Koenen M."/>
            <person name="Sinninghe Damst J.S."/>
            <person name="Yakimov M."/>
            <person name="Golyshin P.N."/>
        </authorList>
    </citation>
    <scope>NUCLEOTIDE SEQUENCE [LARGE SCALE GENOMIC DNA]</scope>
    <source>
        <strain evidence="4 5">M1</strain>
    </source>
</reference>
<keyword evidence="1" id="KW-0547">Nucleotide-binding</keyword>
<protein>
    <submittedName>
        <fullName evidence="4">50S ribosome-binding GTPase</fullName>
    </submittedName>
</protein>
<dbReference type="InterPro" id="IPR012675">
    <property type="entry name" value="Beta-grasp_dom_sf"/>
</dbReference>
<dbReference type="PROSITE" id="PS51710">
    <property type="entry name" value="G_OBG"/>
    <property type="match status" value="1"/>
</dbReference>
<dbReference type="Pfam" id="PF02824">
    <property type="entry name" value="TGS"/>
    <property type="match status" value="1"/>
</dbReference>
<dbReference type="PRINTS" id="PR00326">
    <property type="entry name" value="GTP1OBG"/>
</dbReference>
<dbReference type="GO" id="GO:0005525">
    <property type="term" value="F:GTP binding"/>
    <property type="evidence" value="ECO:0007669"/>
    <property type="project" value="UniProtKB-KW"/>
</dbReference>
<feature type="domain" description="OBG-type G" evidence="3">
    <location>
        <begin position="60"/>
        <end position="284"/>
    </location>
</feature>
<dbReference type="KEGG" id="omr:OXIME_001719"/>
<keyword evidence="5" id="KW-1185">Reference proteome</keyword>
<dbReference type="InterPro" id="IPR012676">
    <property type="entry name" value="TGS-like"/>
</dbReference>
<dbReference type="PANTHER" id="PTHR43127">
    <property type="entry name" value="DEVELOPMENTALLY-REGULATED GTP-BINDING PROTEIN 2"/>
    <property type="match status" value="1"/>
</dbReference>
<dbReference type="InterPro" id="IPR031662">
    <property type="entry name" value="GTP-binding_2"/>
</dbReference>
<dbReference type="SUPFAM" id="SSF81271">
    <property type="entry name" value="TGS-like"/>
    <property type="match status" value="1"/>
</dbReference>
<dbReference type="PROSITE" id="PS00905">
    <property type="entry name" value="GTP1_OBG"/>
    <property type="match status" value="1"/>
</dbReference>
<evidence type="ECO:0000313" key="4">
    <source>
        <dbReference type="EMBL" id="WYY01122.1"/>
    </source>
</evidence>
<dbReference type="GO" id="GO:0003924">
    <property type="term" value="F:GTPase activity"/>
    <property type="evidence" value="ECO:0007669"/>
    <property type="project" value="InterPro"/>
</dbReference>
<dbReference type="Gene3D" id="3.10.20.30">
    <property type="match status" value="1"/>
</dbReference>
<evidence type="ECO:0000259" key="3">
    <source>
        <dbReference type="PROSITE" id="PS51710"/>
    </source>
</evidence>
<dbReference type="SUPFAM" id="SSF52540">
    <property type="entry name" value="P-loop containing nucleoside triphosphate hydrolases"/>
    <property type="match status" value="1"/>
</dbReference>
<dbReference type="InterPro" id="IPR004095">
    <property type="entry name" value="TGS"/>
</dbReference>
<dbReference type="GeneID" id="95968457"/>
<dbReference type="InterPro" id="IPR006073">
    <property type="entry name" value="GTP-bd"/>
</dbReference>
<dbReference type="AlphaFoldDB" id="A0AAX4NHU7"/>
<dbReference type="InterPro" id="IPR005225">
    <property type="entry name" value="Small_GTP-bd"/>
</dbReference>
<dbReference type="NCBIfam" id="TIGR00231">
    <property type="entry name" value="small_GTP"/>
    <property type="match status" value="1"/>
</dbReference>
<dbReference type="EMBL" id="CP133772">
    <property type="protein sequence ID" value="WYY01122.1"/>
    <property type="molecule type" value="Genomic_DNA"/>
</dbReference>
<dbReference type="CDD" id="cd01896">
    <property type="entry name" value="DRG"/>
    <property type="match status" value="1"/>
</dbReference>
<proteinExistence type="predicted"/>